<dbReference type="GO" id="GO:0003917">
    <property type="term" value="F:DNA topoisomerase type I (single strand cut, ATP-independent) activity"/>
    <property type="evidence" value="ECO:0007669"/>
    <property type="project" value="UniProtKB-EC"/>
</dbReference>
<evidence type="ECO:0000313" key="15">
    <source>
        <dbReference type="EMBL" id="RRD78296.1"/>
    </source>
</evidence>
<evidence type="ECO:0000256" key="4">
    <source>
        <dbReference type="ARBA" id="ARBA00022723"/>
    </source>
</evidence>
<dbReference type="Pfam" id="PF13342">
    <property type="entry name" value="Toprim_Crpt"/>
    <property type="match status" value="1"/>
</dbReference>
<dbReference type="PRINTS" id="PR00417">
    <property type="entry name" value="PRTPISMRASEI"/>
</dbReference>
<keyword evidence="6" id="KW-0238">DNA-binding</keyword>
<feature type="domain" description="Topo IA-type catalytic" evidence="14">
    <location>
        <begin position="158"/>
        <end position="591"/>
    </location>
</feature>
<accession>A0A3P1Z7W6</accession>
<protein>
    <recommendedName>
        <fullName evidence="3">DNA topoisomerase</fullName>
        <ecNumber evidence="3">5.6.2.1</ecNumber>
    </recommendedName>
    <alternativeName>
        <fullName evidence="11">Omega-protein</fullName>
    </alternativeName>
    <alternativeName>
        <fullName evidence="10">Relaxing enzyme</fullName>
    </alternativeName>
    <alternativeName>
        <fullName evidence="8">Swivelase</fullName>
    </alternativeName>
    <alternativeName>
        <fullName evidence="9">Untwisting enzyme</fullName>
    </alternativeName>
</protein>
<evidence type="ECO:0000259" key="14">
    <source>
        <dbReference type="PROSITE" id="PS52039"/>
    </source>
</evidence>
<evidence type="ECO:0000259" key="13">
    <source>
        <dbReference type="PROSITE" id="PS50880"/>
    </source>
</evidence>
<dbReference type="InterPro" id="IPR005738">
    <property type="entry name" value="TopoIII"/>
</dbReference>
<dbReference type="CDD" id="cd03362">
    <property type="entry name" value="TOPRIM_TopoIA_TopoIII"/>
    <property type="match status" value="1"/>
</dbReference>
<evidence type="ECO:0000256" key="10">
    <source>
        <dbReference type="ARBA" id="ARBA00032235"/>
    </source>
</evidence>
<dbReference type="PANTHER" id="PTHR11390:SF21">
    <property type="entry name" value="DNA TOPOISOMERASE 3-ALPHA"/>
    <property type="match status" value="1"/>
</dbReference>
<feature type="region of interest" description="Disordered" evidence="12">
    <location>
        <begin position="444"/>
        <end position="483"/>
    </location>
</feature>
<evidence type="ECO:0000313" key="16">
    <source>
        <dbReference type="Proteomes" id="UP000279860"/>
    </source>
</evidence>
<dbReference type="InterPro" id="IPR013497">
    <property type="entry name" value="Topo_IA_cen"/>
</dbReference>
<evidence type="ECO:0000256" key="8">
    <source>
        <dbReference type="ARBA" id="ARBA00030003"/>
    </source>
</evidence>
<dbReference type="GO" id="GO:0006281">
    <property type="term" value="P:DNA repair"/>
    <property type="evidence" value="ECO:0007669"/>
    <property type="project" value="TreeGrafter"/>
</dbReference>
<dbReference type="GO" id="GO:0003677">
    <property type="term" value="F:DNA binding"/>
    <property type="evidence" value="ECO:0007669"/>
    <property type="project" value="UniProtKB-KW"/>
</dbReference>
<evidence type="ECO:0000256" key="2">
    <source>
        <dbReference type="ARBA" id="ARBA00009446"/>
    </source>
</evidence>
<evidence type="ECO:0000256" key="1">
    <source>
        <dbReference type="ARBA" id="ARBA00000213"/>
    </source>
</evidence>
<feature type="domain" description="Toprim" evidence="13">
    <location>
        <begin position="1"/>
        <end position="141"/>
    </location>
</feature>
<sequence length="700" mass="77826">MKLIIAEKPSVARDIAAIVGADNRKEGYLEGGGYAVTWAFGHLVGLAMPADYGITGFQAENLPILPATFKLIPRQIKDGKEYKPDPGVLKQLKIIGELFHKCERIVVATDAGREGELIFRYLYAYLDSDKPFDRLWISSLTEQAIRNGLNNLRPGKQYDNLYLSAKARSQADWLVGINASQALSISAGSGVWSLGRVQTPTLAMICSRYLENKEFKPQTYFQIKLHTAKESISFPAISTDRYDSRQDADKILVRIRSAEYVSVSHVEKKQVSQEPPLLYDLTTLQKEANSRHGFSADKTLSIAQSLYEAKFISYPRTGSRYISEDVFADIPTLIAQLSADPLFGSYAQALSSGTKLNRRSVNDKKVTDHHALIITENMPQDLSSEQKTLYDMIVARVLEAFSGKCTQETTAVSLEIAGVPFSVKGSVVLIPGWRGVLNAQDEKREDDAVSTLPDLSPGERLPVNDRDLLEKQTRPRPVHTESSLLSAMETCGKELTDEAEREALKELGIGTPATRAGIIETLLSREYIRREKKSLVPTNKGLTVYLAVRDKKIADVSMTGEWERALNKIAAGEMDADTFHKGIEVYASQITSELLESRIESGHAREAYPCPKCKNGRVVLFPKVAKCNNEACGLTVFRNKSGKDLTDGQLKELLLKGKTPLIKGFKNKENKPFDAIIAFDADYKTIFEFPPKTGFNRKRK</sequence>
<dbReference type="GO" id="GO:0043597">
    <property type="term" value="C:cytoplasmic replication fork"/>
    <property type="evidence" value="ECO:0007669"/>
    <property type="project" value="TreeGrafter"/>
</dbReference>
<dbReference type="EC" id="5.6.2.1" evidence="3"/>
<evidence type="ECO:0000256" key="9">
    <source>
        <dbReference type="ARBA" id="ARBA00031985"/>
    </source>
</evidence>
<evidence type="ECO:0000256" key="11">
    <source>
        <dbReference type="ARBA" id="ARBA00032877"/>
    </source>
</evidence>
<feature type="compositionally biased region" description="Basic and acidic residues" evidence="12">
    <location>
        <begin position="462"/>
        <end position="473"/>
    </location>
</feature>
<organism evidence="15 16">
    <name type="scientific">Tannerella forsythia</name>
    <name type="common">Bacteroides forsythus</name>
    <dbReference type="NCBI Taxonomy" id="28112"/>
    <lineage>
        <taxon>Bacteria</taxon>
        <taxon>Pseudomonadati</taxon>
        <taxon>Bacteroidota</taxon>
        <taxon>Bacteroidia</taxon>
        <taxon>Bacteroidales</taxon>
        <taxon>Tannerellaceae</taxon>
        <taxon>Tannerella</taxon>
    </lineage>
</organism>
<keyword evidence="7 15" id="KW-0413">Isomerase</keyword>
<dbReference type="InterPro" id="IPR003602">
    <property type="entry name" value="Topo_IA_DNA-bd_dom"/>
</dbReference>
<dbReference type="GO" id="GO:0006265">
    <property type="term" value="P:DNA topological change"/>
    <property type="evidence" value="ECO:0007669"/>
    <property type="project" value="InterPro"/>
</dbReference>
<dbReference type="CDD" id="cd00186">
    <property type="entry name" value="TOP1Ac"/>
    <property type="match status" value="1"/>
</dbReference>
<dbReference type="InterPro" id="IPR034144">
    <property type="entry name" value="TOPRIM_TopoIII"/>
</dbReference>
<keyword evidence="5" id="KW-0799">Topoisomerase</keyword>
<proteinExistence type="inferred from homology"/>
<evidence type="ECO:0000256" key="7">
    <source>
        <dbReference type="ARBA" id="ARBA00023235"/>
    </source>
</evidence>
<evidence type="ECO:0000256" key="5">
    <source>
        <dbReference type="ARBA" id="ARBA00023029"/>
    </source>
</evidence>
<comment type="caution">
    <text evidence="15">The sequence shown here is derived from an EMBL/GenBank/DDBJ whole genome shotgun (WGS) entry which is preliminary data.</text>
</comment>
<gene>
    <name evidence="15" type="ORF">EII41_02430</name>
</gene>
<name>A0A3P1Z7W6_TANFO</name>
<dbReference type="AlphaFoldDB" id="A0A3P1Z7W6"/>
<dbReference type="Pfam" id="PF01131">
    <property type="entry name" value="Topoisom_bac"/>
    <property type="match status" value="1"/>
</dbReference>
<dbReference type="SUPFAM" id="SSF56712">
    <property type="entry name" value="Prokaryotic type I DNA topoisomerase"/>
    <property type="match status" value="1"/>
</dbReference>
<dbReference type="EMBL" id="RQYN01000005">
    <property type="protein sequence ID" value="RRD78296.1"/>
    <property type="molecule type" value="Genomic_DNA"/>
</dbReference>
<reference evidence="15 16" key="1">
    <citation type="submission" date="2018-11" db="EMBL/GenBank/DDBJ databases">
        <title>Genomes From Bacteria Associated with the Canine Oral Cavity: a Test Case for Automated Genome-Based Taxonomic Assignment.</title>
        <authorList>
            <person name="Coil D.A."/>
            <person name="Jospin G."/>
            <person name="Darling A.E."/>
            <person name="Wallis C."/>
            <person name="Davis I.J."/>
            <person name="Harris S."/>
            <person name="Eisen J.A."/>
            <person name="Holcombe L.J."/>
            <person name="O'Flynn C."/>
        </authorList>
    </citation>
    <scope>NUCLEOTIDE SEQUENCE [LARGE SCALE GENOMIC DNA]</scope>
    <source>
        <strain evidence="15 16">OH1426_COT-023</strain>
    </source>
</reference>
<dbReference type="PROSITE" id="PS52039">
    <property type="entry name" value="TOPO_IA_2"/>
    <property type="match status" value="1"/>
</dbReference>
<dbReference type="NCBIfam" id="TIGR01056">
    <property type="entry name" value="topB"/>
    <property type="match status" value="1"/>
</dbReference>
<dbReference type="PROSITE" id="PS50880">
    <property type="entry name" value="TOPRIM"/>
    <property type="match status" value="1"/>
</dbReference>
<keyword evidence="4" id="KW-0479">Metal-binding</keyword>
<dbReference type="Gene3D" id="1.10.290.10">
    <property type="entry name" value="Topoisomerase I, domain 4"/>
    <property type="match status" value="1"/>
</dbReference>
<evidence type="ECO:0000256" key="12">
    <source>
        <dbReference type="SAM" id="MobiDB-lite"/>
    </source>
</evidence>
<dbReference type="Gene3D" id="1.10.460.10">
    <property type="entry name" value="Topoisomerase I, domain 2"/>
    <property type="match status" value="1"/>
</dbReference>
<dbReference type="Proteomes" id="UP000279860">
    <property type="component" value="Unassembled WGS sequence"/>
</dbReference>
<dbReference type="InterPro" id="IPR013826">
    <property type="entry name" value="Topo_IA_cen_sub3"/>
</dbReference>
<dbReference type="InterPro" id="IPR003601">
    <property type="entry name" value="Topo_IA_2"/>
</dbReference>
<dbReference type="Gene3D" id="2.70.20.10">
    <property type="entry name" value="Topoisomerase I, domain 3"/>
    <property type="match status" value="1"/>
</dbReference>
<dbReference type="RefSeq" id="WP_124789285.1">
    <property type="nucleotide sequence ID" value="NZ_RQYN01000005.1"/>
</dbReference>
<evidence type="ECO:0000256" key="3">
    <source>
        <dbReference type="ARBA" id="ARBA00012891"/>
    </source>
</evidence>
<comment type="similarity">
    <text evidence="2">Belongs to the type IA topoisomerase family.</text>
</comment>
<dbReference type="GO" id="GO:0046872">
    <property type="term" value="F:metal ion binding"/>
    <property type="evidence" value="ECO:0007669"/>
    <property type="project" value="UniProtKB-KW"/>
</dbReference>
<dbReference type="Pfam" id="PF01751">
    <property type="entry name" value="Toprim"/>
    <property type="match status" value="1"/>
</dbReference>
<comment type="catalytic activity">
    <reaction evidence="1">
        <text>ATP-independent breakage of single-stranded DNA, followed by passage and rejoining.</text>
        <dbReference type="EC" id="5.6.2.1"/>
    </reaction>
</comment>
<dbReference type="PANTHER" id="PTHR11390">
    <property type="entry name" value="PROKARYOTIC DNA TOPOISOMERASE"/>
    <property type="match status" value="1"/>
</dbReference>
<dbReference type="SMART" id="SM00436">
    <property type="entry name" value="TOP1Bc"/>
    <property type="match status" value="1"/>
</dbReference>
<evidence type="ECO:0000256" key="6">
    <source>
        <dbReference type="ARBA" id="ARBA00023125"/>
    </source>
</evidence>
<dbReference type="InterPro" id="IPR000380">
    <property type="entry name" value="Topo_IA"/>
</dbReference>
<dbReference type="Gene3D" id="3.40.50.140">
    <property type="match status" value="1"/>
</dbReference>
<dbReference type="InterPro" id="IPR013824">
    <property type="entry name" value="Topo_IA_cen_sub1"/>
</dbReference>
<dbReference type="InterPro" id="IPR013825">
    <property type="entry name" value="Topo_IA_cen_sub2"/>
</dbReference>
<dbReference type="SMART" id="SM00493">
    <property type="entry name" value="TOPRIM"/>
    <property type="match status" value="1"/>
</dbReference>
<dbReference type="SMART" id="SM00437">
    <property type="entry name" value="TOP1Ac"/>
    <property type="match status" value="1"/>
</dbReference>
<dbReference type="GO" id="GO:0006310">
    <property type="term" value="P:DNA recombination"/>
    <property type="evidence" value="ECO:0007669"/>
    <property type="project" value="TreeGrafter"/>
</dbReference>
<dbReference type="InterPro" id="IPR025589">
    <property type="entry name" value="Toprim_C_rpt"/>
</dbReference>
<dbReference type="InterPro" id="IPR006171">
    <property type="entry name" value="TOPRIM_dom"/>
</dbReference>
<dbReference type="InterPro" id="IPR023405">
    <property type="entry name" value="Topo_IA_core_domain"/>
</dbReference>